<sequence length="173" mass="20231">MTEEEPSICEQKTYNQIFRDHYETVTRFIYYKCGDLAQAEDIVQNVFVKLWKLCSTVSFSKVKAYLYRAANNSFLNEKAHEKIVLKHLEKVTPSVDNENPEYLMQMDEFHEKLKAAIASLPQKEREVYLLSRVEKKTYTEIAEILGLGVKAIERRMSKALLSLREVLGKELKF</sequence>
<evidence type="ECO:0000259" key="6">
    <source>
        <dbReference type="Pfam" id="PF08281"/>
    </source>
</evidence>
<dbReference type="Gene3D" id="1.10.10.10">
    <property type="entry name" value="Winged helix-like DNA-binding domain superfamily/Winged helix DNA-binding domain"/>
    <property type="match status" value="1"/>
</dbReference>
<comment type="similarity">
    <text evidence="1">Belongs to the sigma-70 factor family. ECF subfamily.</text>
</comment>
<evidence type="ECO:0000259" key="5">
    <source>
        <dbReference type="Pfam" id="PF04542"/>
    </source>
</evidence>
<dbReference type="AlphaFoldDB" id="A0A3A1NCB2"/>
<dbReference type="InterPro" id="IPR007627">
    <property type="entry name" value="RNA_pol_sigma70_r2"/>
</dbReference>
<keyword evidence="8" id="KW-1185">Reference proteome</keyword>
<dbReference type="EMBL" id="QXFH01000070">
    <property type="protein sequence ID" value="RIV35276.1"/>
    <property type="molecule type" value="Genomic_DNA"/>
</dbReference>
<gene>
    <name evidence="7" type="ORF">D2V08_07940</name>
</gene>
<dbReference type="InterPro" id="IPR014284">
    <property type="entry name" value="RNA_pol_sigma-70_dom"/>
</dbReference>
<dbReference type="InterPro" id="IPR013324">
    <property type="entry name" value="RNA_pol_sigma_r3/r4-like"/>
</dbReference>
<evidence type="ECO:0000313" key="7">
    <source>
        <dbReference type="EMBL" id="RIV35276.1"/>
    </source>
</evidence>
<evidence type="ECO:0000256" key="2">
    <source>
        <dbReference type="ARBA" id="ARBA00023015"/>
    </source>
</evidence>
<name>A0A3A1NCB2_9FLAO</name>
<dbReference type="GO" id="GO:0016987">
    <property type="term" value="F:sigma factor activity"/>
    <property type="evidence" value="ECO:0007669"/>
    <property type="project" value="UniProtKB-KW"/>
</dbReference>
<dbReference type="Pfam" id="PF08281">
    <property type="entry name" value="Sigma70_r4_2"/>
    <property type="match status" value="1"/>
</dbReference>
<dbReference type="InterPro" id="IPR036388">
    <property type="entry name" value="WH-like_DNA-bd_sf"/>
</dbReference>
<dbReference type="GO" id="GO:0006352">
    <property type="term" value="P:DNA-templated transcription initiation"/>
    <property type="evidence" value="ECO:0007669"/>
    <property type="project" value="InterPro"/>
</dbReference>
<organism evidence="7 8">
    <name type="scientific">Flagellimonas lutimaris</name>
    <dbReference type="NCBI Taxonomy" id="475082"/>
    <lineage>
        <taxon>Bacteria</taxon>
        <taxon>Pseudomonadati</taxon>
        <taxon>Bacteroidota</taxon>
        <taxon>Flavobacteriia</taxon>
        <taxon>Flavobacteriales</taxon>
        <taxon>Flavobacteriaceae</taxon>
        <taxon>Flagellimonas</taxon>
    </lineage>
</organism>
<evidence type="ECO:0000256" key="4">
    <source>
        <dbReference type="ARBA" id="ARBA00023163"/>
    </source>
</evidence>
<proteinExistence type="inferred from homology"/>
<dbReference type="RefSeq" id="WP_119607501.1">
    <property type="nucleotide sequence ID" value="NZ_QXFH01000070.1"/>
</dbReference>
<feature type="domain" description="RNA polymerase sigma-70 region 2" evidence="5">
    <location>
        <begin position="18"/>
        <end position="78"/>
    </location>
</feature>
<comment type="caution">
    <text evidence="7">The sequence shown here is derived from an EMBL/GenBank/DDBJ whole genome shotgun (WGS) entry which is preliminary data.</text>
</comment>
<dbReference type="Pfam" id="PF04542">
    <property type="entry name" value="Sigma70_r2"/>
    <property type="match status" value="1"/>
</dbReference>
<dbReference type="OrthoDB" id="659855at2"/>
<dbReference type="InterPro" id="IPR013249">
    <property type="entry name" value="RNA_pol_sigma70_r4_t2"/>
</dbReference>
<evidence type="ECO:0000313" key="8">
    <source>
        <dbReference type="Proteomes" id="UP000266067"/>
    </source>
</evidence>
<dbReference type="CDD" id="cd06171">
    <property type="entry name" value="Sigma70_r4"/>
    <property type="match status" value="1"/>
</dbReference>
<dbReference type="SUPFAM" id="SSF88659">
    <property type="entry name" value="Sigma3 and sigma4 domains of RNA polymerase sigma factors"/>
    <property type="match status" value="1"/>
</dbReference>
<dbReference type="SUPFAM" id="SSF88946">
    <property type="entry name" value="Sigma2 domain of RNA polymerase sigma factors"/>
    <property type="match status" value="1"/>
</dbReference>
<dbReference type="NCBIfam" id="TIGR02937">
    <property type="entry name" value="sigma70-ECF"/>
    <property type="match status" value="1"/>
</dbReference>
<keyword evidence="4" id="KW-0804">Transcription</keyword>
<dbReference type="GO" id="GO:0003677">
    <property type="term" value="F:DNA binding"/>
    <property type="evidence" value="ECO:0007669"/>
    <property type="project" value="InterPro"/>
</dbReference>
<dbReference type="Gene3D" id="1.10.1740.10">
    <property type="match status" value="1"/>
</dbReference>
<evidence type="ECO:0000256" key="1">
    <source>
        <dbReference type="ARBA" id="ARBA00010641"/>
    </source>
</evidence>
<dbReference type="InterPro" id="IPR013325">
    <property type="entry name" value="RNA_pol_sigma_r2"/>
</dbReference>
<accession>A0A3A1NCB2</accession>
<keyword evidence="3" id="KW-0731">Sigma factor</keyword>
<feature type="domain" description="RNA polymerase sigma factor 70 region 4 type 2" evidence="6">
    <location>
        <begin position="111"/>
        <end position="162"/>
    </location>
</feature>
<reference evidence="7 8" key="1">
    <citation type="submission" date="2018-08" db="EMBL/GenBank/DDBJ databases">
        <title>Proposal of Muricauda 72 sp.nov. and Muricauda NH166 sp.nov., isolated from seawater.</title>
        <authorList>
            <person name="Cheng H."/>
            <person name="Wu Y.-H."/>
            <person name="Guo L.-L."/>
            <person name="Xu X.-W."/>
        </authorList>
    </citation>
    <scope>NUCLEOTIDE SEQUENCE [LARGE SCALE GENOMIC DNA]</scope>
    <source>
        <strain evidence="7 8">KCTC 22173</strain>
    </source>
</reference>
<evidence type="ECO:0000256" key="3">
    <source>
        <dbReference type="ARBA" id="ARBA00023082"/>
    </source>
</evidence>
<dbReference type="PANTHER" id="PTHR43133:SF46">
    <property type="entry name" value="RNA POLYMERASE SIGMA-70 FACTOR ECF SUBFAMILY"/>
    <property type="match status" value="1"/>
</dbReference>
<dbReference type="PANTHER" id="PTHR43133">
    <property type="entry name" value="RNA POLYMERASE ECF-TYPE SIGMA FACTO"/>
    <property type="match status" value="1"/>
</dbReference>
<dbReference type="Proteomes" id="UP000266067">
    <property type="component" value="Unassembled WGS sequence"/>
</dbReference>
<keyword evidence="2" id="KW-0805">Transcription regulation</keyword>
<protein>
    <submittedName>
        <fullName evidence="7">Sigma-70 family RNA polymerase sigma factor</fullName>
    </submittedName>
</protein>
<dbReference type="InterPro" id="IPR039425">
    <property type="entry name" value="RNA_pol_sigma-70-like"/>
</dbReference>